<protein>
    <submittedName>
        <fullName evidence="1">Uncharacterized protein</fullName>
    </submittedName>
</protein>
<comment type="caution">
    <text evidence="1">The sequence shown here is derived from an EMBL/GenBank/DDBJ whole genome shotgun (WGS) entry which is preliminary data.</text>
</comment>
<keyword evidence="2" id="KW-1185">Reference proteome</keyword>
<name>A0AAV5ANS5_9AGAM</name>
<organism evidence="1 2">
    <name type="scientific">Clathrus columnatus</name>
    <dbReference type="NCBI Taxonomy" id="1419009"/>
    <lineage>
        <taxon>Eukaryota</taxon>
        <taxon>Fungi</taxon>
        <taxon>Dikarya</taxon>
        <taxon>Basidiomycota</taxon>
        <taxon>Agaricomycotina</taxon>
        <taxon>Agaricomycetes</taxon>
        <taxon>Phallomycetidae</taxon>
        <taxon>Phallales</taxon>
        <taxon>Clathraceae</taxon>
        <taxon>Clathrus</taxon>
    </lineage>
</organism>
<reference evidence="1" key="1">
    <citation type="submission" date="2021-10" db="EMBL/GenBank/DDBJ databases">
        <title>De novo Genome Assembly of Clathrus columnatus (Basidiomycota, Fungi) Using Illumina and Nanopore Sequence Data.</title>
        <authorList>
            <person name="Ogiso-Tanaka E."/>
            <person name="Itagaki H."/>
            <person name="Hosoya T."/>
            <person name="Hosaka K."/>
        </authorList>
    </citation>
    <scope>NUCLEOTIDE SEQUENCE</scope>
    <source>
        <strain evidence="1">MO-923</strain>
    </source>
</reference>
<evidence type="ECO:0000313" key="1">
    <source>
        <dbReference type="EMBL" id="GJJ13570.1"/>
    </source>
</evidence>
<dbReference type="AlphaFoldDB" id="A0AAV5ANS5"/>
<sequence length="71" mass="8558">MSTETLESYIPMLAENQWPRPGTKRENWQEGKDVFNFIGEMEEQGVDQNRYNNKLHFNGQTRIFPTYPRYK</sequence>
<gene>
    <name evidence="1" type="ORF">Clacol_007825</name>
</gene>
<dbReference type="Proteomes" id="UP001050691">
    <property type="component" value="Unassembled WGS sequence"/>
</dbReference>
<dbReference type="EMBL" id="BPWL01000008">
    <property type="protein sequence ID" value="GJJ13570.1"/>
    <property type="molecule type" value="Genomic_DNA"/>
</dbReference>
<evidence type="ECO:0000313" key="2">
    <source>
        <dbReference type="Proteomes" id="UP001050691"/>
    </source>
</evidence>
<proteinExistence type="predicted"/>
<accession>A0AAV5ANS5</accession>